<proteinExistence type="predicted"/>
<keyword evidence="1" id="KW-1133">Transmembrane helix</keyword>
<keyword evidence="3" id="KW-1185">Reference proteome</keyword>
<comment type="caution">
    <text evidence="2">The sequence shown here is derived from an EMBL/GenBank/DDBJ whole genome shotgun (WGS) entry which is preliminary data.</text>
</comment>
<dbReference type="EMBL" id="JACIJF010000012">
    <property type="protein sequence ID" value="MBB5712086.1"/>
    <property type="molecule type" value="Genomic_DNA"/>
</dbReference>
<dbReference type="Proteomes" id="UP000527143">
    <property type="component" value="Unassembled WGS sequence"/>
</dbReference>
<evidence type="ECO:0000313" key="2">
    <source>
        <dbReference type="EMBL" id="MBB5712086.1"/>
    </source>
</evidence>
<name>A0A840YNV7_9SPHN</name>
<dbReference type="AlphaFoldDB" id="A0A840YNV7"/>
<keyword evidence="1" id="KW-0812">Transmembrane</keyword>
<protein>
    <submittedName>
        <fullName evidence="2">Uncharacterized protein</fullName>
    </submittedName>
</protein>
<sequence>MELSISLHDLKESMVAALSISHEMMHVHVGLAIYLFIQLVQGTRRGSMFALNVVVAAEVLNELVDGLAKGWFLRDTLSDALLTLAWPVAITLVSQYRRARWERRRRIDDPFIQAQV</sequence>
<gene>
    <name evidence="2" type="ORF">FHT02_003342</name>
</gene>
<evidence type="ECO:0000313" key="3">
    <source>
        <dbReference type="Proteomes" id="UP000527143"/>
    </source>
</evidence>
<keyword evidence="1" id="KW-0472">Membrane</keyword>
<feature type="transmembrane region" description="Helical" evidence="1">
    <location>
        <begin position="15"/>
        <end position="37"/>
    </location>
</feature>
<dbReference type="RefSeq" id="WP_184090046.1">
    <property type="nucleotide sequence ID" value="NZ_JACIJF010000012.1"/>
</dbReference>
<reference evidence="2 3" key="1">
    <citation type="submission" date="2020-08" db="EMBL/GenBank/DDBJ databases">
        <title>Genomic Encyclopedia of Type Strains, Phase IV (KMG-IV): sequencing the most valuable type-strain genomes for metagenomic binning, comparative biology and taxonomic classification.</title>
        <authorList>
            <person name="Goeker M."/>
        </authorList>
    </citation>
    <scope>NUCLEOTIDE SEQUENCE [LARGE SCALE GENOMIC DNA]</scope>
    <source>
        <strain evidence="2 3">DSM 26736</strain>
    </source>
</reference>
<accession>A0A840YNV7</accession>
<evidence type="ECO:0000256" key="1">
    <source>
        <dbReference type="SAM" id="Phobius"/>
    </source>
</evidence>
<organism evidence="2 3">
    <name type="scientific">Sphingomonas xinjiangensis</name>
    <dbReference type="NCBI Taxonomy" id="643568"/>
    <lineage>
        <taxon>Bacteria</taxon>
        <taxon>Pseudomonadati</taxon>
        <taxon>Pseudomonadota</taxon>
        <taxon>Alphaproteobacteria</taxon>
        <taxon>Sphingomonadales</taxon>
        <taxon>Sphingomonadaceae</taxon>
        <taxon>Sphingomonas</taxon>
    </lineage>
</organism>